<reference evidence="1 2" key="1">
    <citation type="submission" date="2017-01" db="EMBL/GenBank/DDBJ databases">
        <title>The cable genome- insights into the physiology and evolution of filamentous bacteria capable of sulfide oxidation via long distance electron transfer.</title>
        <authorList>
            <person name="Schreiber L."/>
            <person name="Bjerg J.T."/>
            <person name="Boggild A."/>
            <person name="Van De Vossenberg J."/>
            <person name="Meysman F."/>
            <person name="Nielsen L.P."/>
            <person name="Schramm A."/>
            <person name="Kjeldsen K.U."/>
        </authorList>
    </citation>
    <scope>NUCLEOTIDE SEQUENCE [LARGE SCALE GENOMIC DNA]</scope>
    <source>
        <strain evidence="1">A5</strain>
    </source>
</reference>
<evidence type="ECO:0000313" key="1">
    <source>
        <dbReference type="EMBL" id="RWX50647.1"/>
    </source>
</evidence>
<sequence>MRVTGRGRGVDSRIIRTGYGLRLCRDEEQISRQKPHEKARCCYVLRSVFGEYRGNAR</sequence>
<dbReference type="Proteomes" id="UP000288892">
    <property type="component" value="Unassembled WGS sequence"/>
</dbReference>
<gene>
    <name evidence="1" type="ORF">VU01_12863</name>
</gene>
<keyword evidence="2" id="KW-1185">Reference proteome</keyword>
<organism evidence="1 2">
    <name type="scientific">Candidatus Electrothrix marina</name>
    <dbReference type="NCBI Taxonomy" id="1859130"/>
    <lineage>
        <taxon>Bacteria</taxon>
        <taxon>Pseudomonadati</taxon>
        <taxon>Thermodesulfobacteriota</taxon>
        <taxon>Desulfobulbia</taxon>
        <taxon>Desulfobulbales</taxon>
        <taxon>Desulfobulbaceae</taxon>
        <taxon>Candidatus Electrothrix</taxon>
    </lineage>
</organism>
<comment type="caution">
    <text evidence="1">The sequence shown here is derived from an EMBL/GenBank/DDBJ whole genome shotgun (WGS) entry which is preliminary data.</text>
</comment>
<proteinExistence type="predicted"/>
<evidence type="ECO:0000313" key="2">
    <source>
        <dbReference type="Proteomes" id="UP000288892"/>
    </source>
</evidence>
<dbReference type="EMBL" id="MTKS01000286">
    <property type="protein sequence ID" value="RWX50647.1"/>
    <property type="molecule type" value="Genomic_DNA"/>
</dbReference>
<dbReference type="AlphaFoldDB" id="A0A444JCB3"/>
<protein>
    <submittedName>
        <fullName evidence="1">Uncharacterized protein</fullName>
    </submittedName>
</protein>
<accession>A0A444JCB3</accession>
<name>A0A444JCB3_9BACT</name>